<reference evidence="1 2" key="1">
    <citation type="journal article" date="2007" name="Virology">
        <title>Sequence and annotation of the 314-kb MT325 and the 321-kb FR483 viruses that infect Chlorella Pbi.</title>
        <authorList>
            <person name="Fitzgerald L.A."/>
            <person name="Graves M.V."/>
            <person name="Li X."/>
            <person name="Feldblyum T."/>
            <person name="Hartigan J."/>
            <person name="Van Etten J.L."/>
        </authorList>
    </citation>
    <scope>NUCLEOTIDE SEQUENCE [LARGE SCALE GENOMIC DNA]</scope>
    <source>
        <strain evidence="1 2">MT325</strain>
    </source>
</reference>
<name>A7IUW5_PBCVM</name>
<gene>
    <name evidence="1" type="primary">m585R</name>
    <name evidence="1" type="ORF">MT325_m585R</name>
</gene>
<dbReference type="Proteomes" id="UP000246715">
    <property type="component" value="Segment"/>
</dbReference>
<proteinExistence type="predicted"/>
<organismHost>
    <name type="scientific">Paramecium bursaria</name>
    <dbReference type="NCBI Taxonomy" id="74790"/>
</organismHost>
<dbReference type="EMBL" id="DQ491001">
    <property type="protein sequence ID" value="ABT14139.1"/>
    <property type="molecule type" value="Genomic_DNA"/>
</dbReference>
<organism evidence="1 2">
    <name type="scientific">Paramecium bursaria Chlorella virus MT325</name>
    <name type="common">PBCV-MT325</name>
    <dbReference type="NCBI Taxonomy" id="346932"/>
    <lineage>
        <taxon>Viruses</taxon>
        <taxon>Varidnaviria</taxon>
        <taxon>Bamfordvirae</taxon>
        <taxon>Nucleocytoviricota</taxon>
        <taxon>Megaviricetes</taxon>
        <taxon>Algavirales</taxon>
        <taxon>Phycodnaviridae</taxon>
        <taxon>Chlorovirus</taxon>
        <taxon>Chlorovirus conductrix</taxon>
        <taxon>Paramecium bursaria Chlorella virus A1</taxon>
    </lineage>
</organism>
<evidence type="ECO:0000313" key="1">
    <source>
        <dbReference type="EMBL" id="ABT14139.1"/>
    </source>
</evidence>
<protein>
    <submittedName>
        <fullName evidence="1">Uncharacterized protein m585R</fullName>
    </submittedName>
</protein>
<evidence type="ECO:0000313" key="2">
    <source>
        <dbReference type="Proteomes" id="UP000246715"/>
    </source>
</evidence>
<accession>A7IUW5</accession>
<sequence>MFNHLCPLISFTPLLSSSSLSSVRDLSLENFQNIRDPILNSSRIFAFQWKTQSAGLFESFVLSNTITP</sequence>